<accession>A0A2H5Y385</accession>
<sequence>MIEPEGKPSGFGNGLRALLSRWREPARGRWEQIPPALRPWLLASAAVGMMGLVLFIAGLILLVRAAQPPTSPSPMGGGGTPSFPFPLRLRVKDTAFRVAPLAVRGGSWPVPRGRGDTAYWMEGTFTNLVFGLSDRPETRRLVEGLREGDVLEVEMSAGPALRFQVSGRQQVRPEDTAILSQHRPGLTLLLVGGEPRWAVTASPLPEMPPALLTTGRVPIGLPVQVGSIRLVLTGVEPRWSGPGIPGDFVGVVLRFEMAHTGEAPLAIERFEMNLIDAAGRRYQPTPLENVPIPSGRIAPGSTVSGQVAYLIPRNSAEGVLIWQFNPLPGRAAPVEVEFELPRPTPTPEPETLLQIQIQSAQWMPEGQVLVIRGGIGNPGEQPVTLEAAEVELVGPEGQPAPLVEASPALPWMIPAGRNLGFELRFAFSTPGAAVLRIGRERFQIR</sequence>
<comment type="caution">
    <text evidence="2">The sequence shown here is derived from an EMBL/GenBank/DDBJ whole genome shotgun (WGS) entry which is preliminary data.</text>
</comment>
<gene>
    <name evidence="2" type="ORF">HRbin22_00131</name>
</gene>
<name>A0A2H5Y385_9CHLR</name>
<evidence type="ECO:0000256" key="1">
    <source>
        <dbReference type="SAM" id="Phobius"/>
    </source>
</evidence>
<keyword evidence="1" id="KW-1133">Transmembrane helix</keyword>
<proteinExistence type="predicted"/>
<protein>
    <recommendedName>
        <fullName evidence="4">DUF4352 domain-containing protein</fullName>
    </recommendedName>
</protein>
<reference evidence="3" key="1">
    <citation type="submission" date="2017-09" db="EMBL/GenBank/DDBJ databases">
        <title>Metaegenomics of thermophilic ammonia-oxidizing enrichment culture.</title>
        <authorList>
            <person name="Kato S."/>
            <person name="Suzuki K."/>
        </authorList>
    </citation>
    <scope>NUCLEOTIDE SEQUENCE [LARGE SCALE GENOMIC DNA]</scope>
</reference>
<evidence type="ECO:0000313" key="3">
    <source>
        <dbReference type="Proteomes" id="UP000236642"/>
    </source>
</evidence>
<evidence type="ECO:0000313" key="2">
    <source>
        <dbReference type="EMBL" id="GBD07905.1"/>
    </source>
</evidence>
<keyword evidence="1" id="KW-0472">Membrane</keyword>
<keyword evidence="1" id="KW-0812">Transmembrane</keyword>
<dbReference type="EMBL" id="BEHY01000002">
    <property type="protein sequence ID" value="GBD07905.1"/>
    <property type="molecule type" value="Genomic_DNA"/>
</dbReference>
<organism evidence="2 3">
    <name type="scientific">Candidatus Thermoflexus japonica</name>
    <dbReference type="NCBI Taxonomy" id="2035417"/>
    <lineage>
        <taxon>Bacteria</taxon>
        <taxon>Bacillati</taxon>
        <taxon>Chloroflexota</taxon>
        <taxon>Thermoflexia</taxon>
        <taxon>Thermoflexales</taxon>
        <taxon>Thermoflexaceae</taxon>
        <taxon>Thermoflexus</taxon>
    </lineage>
</organism>
<feature type="transmembrane region" description="Helical" evidence="1">
    <location>
        <begin position="40"/>
        <end position="63"/>
    </location>
</feature>
<dbReference type="AlphaFoldDB" id="A0A2H5Y385"/>
<dbReference type="Proteomes" id="UP000236642">
    <property type="component" value="Unassembled WGS sequence"/>
</dbReference>
<evidence type="ECO:0008006" key="4">
    <source>
        <dbReference type="Google" id="ProtNLM"/>
    </source>
</evidence>